<feature type="region of interest" description="Disordered" evidence="1">
    <location>
        <begin position="553"/>
        <end position="574"/>
    </location>
</feature>
<protein>
    <submittedName>
        <fullName evidence="2">6888_t:CDS:1</fullName>
    </submittedName>
</protein>
<comment type="caution">
    <text evidence="2">The sequence shown here is derived from an EMBL/GenBank/DDBJ whole genome shotgun (WGS) entry which is preliminary data.</text>
</comment>
<feature type="compositionally biased region" description="Basic and acidic residues" evidence="1">
    <location>
        <begin position="554"/>
        <end position="566"/>
    </location>
</feature>
<keyword evidence="3" id="KW-1185">Reference proteome</keyword>
<accession>A0A9N9GVC9</accession>
<feature type="compositionally biased region" description="Polar residues" evidence="1">
    <location>
        <begin position="142"/>
        <end position="152"/>
    </location>
</feature>
<sequence>MADGGDYLQITSPTVWSLDGFADWCVSYERLERNKMKIVDYMKKGLKNVINNNMIKNDIRQKATELFKEFKTWKSSRKTTDYFQFIEDYDQTQKKLTSIENEKTIELAEIQRLKVTQNRNHVELIMKIHQQITDDIVAFSQNQNNDSSQTGYHTPEPYITSEEEEENSSYYKSPRRIRKRPKLNPFIADSGETNNGCDLQDSDDEYNADQTIVGGKSVDWIVNGICIRERLKQYQLQKNPSKTSPEYYDVIFFNSNDKDGFLATLDENIVEQMLNDIRRNEDTTENNAGHDLKLFLNTIIDRDIKKTKENIEKKIDVSSFETKFALNFVRLMVNLMENVNLLLDKMSDGTYIVNVVGPILSEFFIKNKRSWYASYGETCLKASAKDRNLQKSDNERRSTGRKIDAIITLREEDEEFSIIEVSGPPAKKDWSHFKDDRMKLTKILKTLINRLAELRPNSDITSVRLYGLQSYLNEFIVYEFQLKYAEIYTMKSVLEFPLPKTWKDMGKAHEIVMSLLKYESLLSESASTIRDFLWAEGNRVGSFKKMTTRIIHTPRGEKRTESTEITKRKKIRAN</sequence>
<name>A0A9N9GVC9_9GLOM</name>
<dbReference type="AlphaFoldDB" id="A0A9N9GVC9"/>
<feature type="region of interest" description="Disordered" evidence="1">
    <location>
        <begin position="142"/>
        <end position="175"/>
    </location>
</feature>
<proteinExistence type="predicted"/>
<evidence type="ECO:0000313" key="3">
    <source>
        <dbReference type="Proteomes" id="UP000789739"/>
    </source>
</evidence>
<evidence type="ECO:0000313" key="2">
    <source>
        <dbReference type="EMBL" id="CAG8629220.1"/>
    </source>
</evidence>
<organism evidence="2 3">
    <name type="scientific">Paraglomus brasilianum</name>
    <dbReference type="NCBI Taxonomy" id="144538"/>
    <lineage>
        <taxon>Eukaryota</taxon>
        <taxon>Fungi</taxon>
        <taxon>Fungi incertae sedis</taxon>
        <taxon>Mucoromycota</taxon>
        <taxon>Glomeromycotina</taxon>
        <taxon>Glomeromycetes</taxon>
        <taxon>Paraglomerales</taxon>
        <taxon>Paraglomeraceae</taxon>
        <taxon>Paraglomus</taxon>
    </lineage>
</organism>
<reference evidence="2" key="1">
    <citation type="submission" date="2021-06" db="EMBL/GenBank/DDBJ databases">
        <authorList>
            <person name="Kallberg Y."/>
            <person name="Tangrot J."/>
            <person name="Rosling A."/>
        </authorList>
    </citation>
    <scope>NUCLEOTIDE SEQUENCE</scope>
    <source>
        <strain evidence="2">BR232B</strain>
    </source>
</reference>
<dbReference type="Proteomes" id="UP000789739">
    <property type="component" value="Unassembled WGS sequence"/>
</dbReference>
<dbReference type="OrthoDB" id="2443197at2759"/>
<dbReference type="EMBL" id="CAJVPI010001866">
    <property type="protein sequence ID" value="CAG8629220.1"/>
    <property type="molecule type" value="Genomic_DNA"/>
</dbReference>
<gene>
    <name evidence="2" type="ORF">PBRASI_LOCUS9155</name>
</gene>
<evidence type="ECO:0000256" key="1">
    <source>
        <dbReference type="SAM" id="MobiDB-lite"/>
    </source>
</evidence>